<dbReference type="Proteomes" id="UP001177023">
    <property type="component" value="Unassembled WGS sequence"/>
</dbReference>
<comment type="caution">
    <text evidence="2">The sequence shown here is derived from an EMBL/GenBank/DDBJ whole genome shotgun (WGS) entry which is preliminary data.</text>
</comment>
<feature type="non-terminal residue" evidence="2">
    <location>
        <position position="101"/>
    </location>
</feature>
<dbReference type="EMBL" id="CATQJA010002598">
    <property type="protein sequence ID" value="CAJ0572457.1"/>
    <property type="molecule type" value="Genomic_DNA"/>
</dbReference>
<sequence>MPASGPRYQVDLKLHVDGFETVPDRKDNGNLAKTSLLDSTTWRQCAGADLKSTTQMEGPSKKKSQNDADKDDEPGNISSEADVTGRLIQTKKGSAEVVFSP</sequence>
<name>A0AA36FZ40_9BILA</name>
<proteinExistence type="predicted"/>
<reference evidence="2" key="1">
    <citation type="submission" date="2023-06" db="EMBL/GenBank/DDBJ databases">
        <authorList>
            <person name="Delattre M."/>
        </authorList>
    </citation>
    <scope>NUCLEOTIDE SEQUENCE</scope>
    <source>
        <strain evidence="2">AF72</strain>
    </source>
</reference>
<evidence type="ECO:0000256" key="1">
    <source>
        <dbReference type="SAM" id="MobiDB-lite"/>
    </source>
</evidence>
<dbReference type="AlphaFoldDB" id="A0AA36FZ40"/>
<evidence type="ECO:0000313" key="3">
    <source>
        <dbReference type="Proteomes" id="UP001177023"/>
    </source>
</evidence>
<organism evidence="2 3">
    <name type="scientific">Mesorhabditis spiculigera</name>
    <dbReference type="NCBI Taxonomy" id="96644"/>
    <lineage>
        <taxon>Eukaryota</taxon>
        <taxon>Metazoa</taxon>
        <taxon>Ecdysozoa</taxon>
        <taxon>Nematoda</taxon>
        <taxon>Chromadorea</taxon>
        <taxon>Rhabditida</taxon>
        <taxon>Rhabditina</taxon>
        <taxon>Rhabditomorpha</taxon>
        <taxon>Rhabditoidea</taxon>
        <taxon>Rhabditidae</taxon>
        <taxon>Mesorhabditinae</taxon>
        <taxon>Mesorhabditis</taxon>
    </lineage>
</organism>
<keyword evidence="3" id="KW-1185">Reference proteome</keyword>
<accession>A0AA36FZ40</accession>
<feature type="region of interest" description="Disordered" evidence="1">
    <location>
        <begin position="49"/>
        <end position="101"/>
    </location>
</feature>
<evidence type="ECO:0000313" key="2">
    <source>
        <dbReference type="EMBL" id="CAJ0572457.1"/>
    </source>
</evidence>
<gene>
    <name evidence="2" type="ORF">MSPICULIGERA_LOCUS10842</name>
</gene>
<protein>
    <submittedName>
        <fullName evidence="2">Uncharacterized protein</fullName>
    </submittedName>
</protein>